<proteinExistence type="predicted"/>
<name>A0A151B206_9CLOT</name>
<evidence type="ECO:0000256" key="3">
    <source>
        <dbReference type="ARBA" id="ARBA00023159"/>
    </source>
</evidence>
<keyword evidence="3" id="KW-0010">Activator</keyword>
<evidence type="ECO:0000256" key="1">
    <source>
        <dbReference type="ARBA" id="ARBA00022490"/>
    </source>
</evidence>
<dbReference type="PROSITE" id="PS50930">
    <property type="entry name" value="HTH_LYTTR"/>
    <property type="match status" value="1"/>
</dbReference>
<dbReference type="STRING" id="1121338.CLTEP_21190"/>
<dbReference type="Gene3D" id="2.40.50.1020">
    <property type="entry name" value="LytTr DNA-binding domain"/>
    <property type="match status" value="1"/>
</dbReference>
<dbReference type="OrthoDB" id="9809318at2"/>
<dbReference type="GO" id="GO:0000156">
    <property type="term" value="F:phosphorelay response regulator activity"/>
    <property type="evidence" value="ECO:0007669"/>
    <property type="project" value="InterPro"/>
</dbReference>
<reference evidence="5 6" key="1">
    <citation type="submission" date="2016-02" db="EMBL/GenBank/DDBJ databases">
        <title>Genome sequence of Clostridium tepidiprofundi DSM 19306.</title>
        <authorList>
            <person name="Poehlein A."/>
            <person name="Daniel R."/>
        </authorList>
    </citation>
    <scope>NUCLEOTIDE SEQUENCE [LARGE SCALE GENOMIC DNA]</scope>
    <source>
        <strain evidence="5 6">DSM 19306</strain>
    </source>
</reference>
<sequence>MINILIYSECSRLIEIIKNIVERFYCEINFKDFNIQMFNDSKEIIKYIKSSIVGKRIYILDNELNERRDGLLLGKKIRELDNYRGVMILITNYPEISFKVFQYKLQVLALILKNYELSKHIKESISIATNILYKDIQVNREKKLRIRAGVQILNILIKDIIYVETIKNSKKIMICTTNNRIEFYSTLKELSNFLDNKFIQVHKTTIVNKNYIKSINKNRKNLYIELQNGIICPLSRNGLKKLNDRGKILLCG</sequence>
<dbReference type="EMBL" id="LTBA01000032">
    <property type="protein sequence ID" value="KYH33945.1"/>
    <property type="molecule type" value="Genomic_DNA"/>
</dbReference>
<feature type="domain" description="HTH LytTR-type" evidence="4">
    <location>
        <begin position="144"/>
        <end position="248"/>
    </location>
</feature>
<protein>
    <submittedName>
        <fullName evidence="5">Accessory regulator protein A</fullName>
    </submittedName>
</protein>
<comment type="caution">
    <text evidence="5">The sequence shown here is derived from an EMBL/GenBank/DDBJ whole genome shotgun (WGS) entry which is preliminary data.</text>
</comment>
<dbReference type="RefSeq" id="WP_066826520.1">
    <property type="nucleotide sequence ID" value="NZ_LTBA01000032.1"/>
</dbReference>
<evidence type="ECO:0000313" key="5">
    <source>
        <dbReference type="EMBL" id="KYH33945.1"/>
    </source>
</evidence>
<dbReference type="AlphaFoldDB" id="A0A151B206"/>
<dbReference type="SMART" id="SM00850">
    <property type="entry name" value="LytTR"/>
    <property type="match status" value="1"/>
</dbReference>
<dbReference type="GO" id="GO:0003677">
    <property type="term" value="F:DNA binding"/>
    <property type="evidence" value="ECO:0007669"/>
    <property type="project" value="InterPro"/>
</dbReference>
<evidence type="ECO:0000259" key="4">
    <source>
        <dbReference type="PROSITE" id="PS50930"/>
    </source>
</evidence>
<evidence type="ECO:0000313" key="6">
    <source>
        <dbReference type="Proteomes" id="UP000075531"/>
    </source>
</evidence>
<evidence type="ECO:0000256" key="2">
    <source>
        <dbReference type="ARBA" id="ARBA00023012"/>
    </source>
</evidence>
<dbReference type="Gene3D" id="3.40.50.2300">
    <property type="match status" value="1"/>
</dbReference>
<keyword evidence="2" id="KW-0902">Two-component regulatory system</keyword>
<gene>
    <name evidence="5" type="primary">agrA</name>
    <name evidence="5" type="ORF">CLTEP_21190</name>
</gene>
<dbReference type="Pfam" id="PF04397">
    <property type="entry name" value="LytTR"/>
    <property type="match status" value="1"/>
</dbReference>
<dbReference type="Proteomes" id="UP000075531">
    <property type="component" value="Unassembled WGS sequence"/>
</dbReference>
<dbReference type="PANTHER" id="PTHR37299:SF3">
    <property type="entry name" value="STAGE 0 SPORULATION PROTEIN A HOMOLOG"/>
    <property type="match status" value="1"/>
</dbReference>
<dbReference type="PANTHER" id="PTHR37299">
    <property type="entry name" value="TRANSCRIPTIONAL REGULATOR-RELATED"/>
    <property type="match status" value="1"/>
</dbReference>
<keyword evidence="1" id="KW-0963">Cytoplasm</keyword>
<dbReference type="InterPro" id="IPR046947">
    <property type="entry name" value="LytR-like"/>
</dbReference>
<dbReference type="InterPro" id="IPR007492">
    <property type="entry name" value="LytTR_DNA-bd_dom"/>
</dbReference>
<organism evidence="5 6">
    <name type="scientific">Clostridium tepidiprofundi DSM 19306</name>
    <dbReference type="NCBI Taxonomy" id="1121338"/>
    <lineage>
        <taxon>Bacteria</taxon>
        <taxon>Bacillati</taxon>
        <taxon>Bacillota</taxon>
        <taxon>Clostridia</taxon>
        <taxon>Eubacteriales</taxon>
        <taxon>Clostridiaceae</taxon>
        <taxon>Clostridium</taxon>
    </lineage>
</organism>
<keyword evidence="6" id="KW-1185">Reference proteome</keyword>
<accession>A0A151B206</accession>
<dbReference type="PATRIC" id="fig|1121338.3.peg.2214"/>